<evidence type="ECO:0000313" key="2">
    <source>
        <dbReference type="EMBL" id="RPB10592.1"/>
    </source>
</evidence>
<dbReference type="InterPro" id="IPR029052">
    <property type="entry name" value="Metallo-depent_PP-like"/>
</dbReference>
<dbReference type="GO" id="GO:0016787">
    <property type="term" value="F:hydrolase activity"/>
    <property type="evidence" value="ECO:0007669"/>
    <property type="project" value="InterPro"/>
</dbReference>
<organism evidence="2 3">
    <name type="scientific">Morchella conica CCBAS932</name>
    <dbReference type="NCBI Taxonomy" id="1392247"/>
    <lineage>
        <taxon>Eukaryota</taxon>
        <taxon>Fungi</taxon>
        <taxon>Dikarya</taxon>
        <taxon>Ascomycota</taxon>
        <taxon>Pezizomycotina</taxon>
        <taxon>Pezizomycetes</taxon>
        <taxon>Pezizales</taxon>
        <taxon>Morchellaceae</taxon>
        <taxon>Morchella</taxon>
    </lineage>
</organism>
<dbReference type="InterPro" id="IPR004843">
    <property type="entry name" value="Calcineurin-like_PHP"/>
</dbReference>
<evidence type="ECO:0000259" key="1">
    <source>
        <dbReference type="Pfam" id="PF00149"/>
    </source>
</evidence>
<dbReference type="OrthoDB" id="550558at2759"/>
<dbReference type="PANTHER" id="PTHR37844:SF2">
    <property type="entry name" value="SER_THR PROTEIN PHOSPHATASE SUPERFAMILY (AFU_ORTHOLOGUE AFUA_1G14840)"/>
    <property type="match status" value="1"/>
</dbReference>
<proteinExistence type="predicted"/>
<name>A0A3N4KMQ1_9PEZI</name>
<dbReference type="SUPFAM" id="SSF56300">
    <property type="entry name" value="Metallo-dependent phosphatases"/>
    <property type="match status" value="1"/>
</dbReference>
<dbReference type="Proteomes" id="UP000277580">
    <property type="component" value="Unassembled WGS sequence"/>
</dbReference>
<dbReference type="AlphaFoldDB" id="A0A3N4KMQ1"/>
<sequence>MPRRRRLTLPSLPKVFSDRLFSPLFSPRLPPTPTYPQTHFQIMSDLHLEFLPPPPPPASPSTHYLAFPIPPKAPYLVLAGDIGLLVPHYDRYLAFLRHQTAAFTHVFLVLGNHEFYRASRADGLRAAQQMEDTLPGLTVLHRKRVDLPCGVTILGATLHSRIAAEAREVVARSLSDFRAIEGWTVDAHNAEHEADVAWLKASLAELEAEGDEEKGVGGGGAGPPKRVLVVTHHAPTFRGTCAPEHEGSEVGSGFCTEVVGRVRGGVGGGLVRVWVYGHTHWTADAVRGGVRVVSNQKGYWGEKGFDVERVVGV</sequence>
<evidence type="ECO:0000313" key="3">
    <source>
        <dbReference type="Proteomes" id="UP000277580"/>
    </source>
</evidence>
<gene>
    <name evidence="2" type="ORF">P167DRAFT_607121</name>
</gene>
<dbReference type="InParanoid" id="A0A3N4KMQ1"/>
<dbReference type="Pfam" id="PF00149">
    <property type="entry name" value="Metallophos"/>
    <property type="match status" value="1"/>
</dbReference>
<reference evidence="2 3" key="1">
    <citation type="journal article" date="2018" name="Nat. Ecol. Evol.">
        <title>Pezizomycetes genomes reveal the molecular basis of ectomycorrhizal truffle lifestyle.</title>
        <authorList>
            <person name="Murat C."/>
            <person name="Payen T."/>
            <person name="Noel B."/>
            <person name="Kuo A."/>
            <person name="Morin E."/>
            <person name="Chen J."/>
            <person name="Kohler A."/>
            <person name="Krizsan K."/>
            <person name="Balestrini R."/>
            <person name="Da Silva C."/>
            <person name="Montanini B."/>
            <person name="Hainaut M."/>
            <person name="Levati E."/>
            <person name="Barry K.W."/>
            <person name="Belfiori B."/>
            <person name="Cichocki N."/>
            <person name="Clum A."/>
            <person name="Dockter R.B."/>
            <person name="Fauchery L."/>
            <person name="Guy J."/>
            <person name="Iotti M."/>
            <person name="Le Tacon F."/>
            <person name="Lindquist E.A."/>
            <person name="Lipzen A."/>
            <person name="Malagnac F."/>
            <person name="Mello A."/>
            <person name="Molinier V."/>
            <person name="Miyauchi S."/>
            <person name="Poulain J."/>
            <person name="Riccioni C."/>
            <person name="Rubini A."/>
            <person name="Sitrit Y."/>
            <person name="Splivallo R."/>
            <person name="Traeger S."/>
            <person name="Wang M."/>
            <person name="Zifcakova L."/>
            <person name="Wipf D."/>
            <person name="Zambonelli A."/>
            <person name="Paolocci F."/>
            <person name="Nowrousian M."/>
            <person name="Ottonello S."/>
            <person name="Baldrian P."/>
            <person name="Spatafora J.W."/>
            <person name="Henrissat B."/>
            <person name="Nagy L.G."/>
            <person name="Aury J.M."/>
            <person name="Wincker P."/>
            <person name="Grigoriev I.V."/>
            <person name="Bonfante P."/>
            <person name="Martin F.M."/>
        </authorList>
    </citation>
    <scope>NUCLEOTIDE SEQUENCE [LARGE SCALE GENOMIC DNA]</scope>
    <source>
        <strain evidence="2 3">CCBAS932</strain>
    </source>
</reference>
<feature type="domain" description="Calcineurin-like phosphoesterase" evidence="1">
    <location>
        <begin position="42"/>
        <end position="280"/>
    </location>
</feature>
<keyword evidence="3" id="KW-1185">Reference proteome</keyword>
<dbReference type="PANTHER" id="PTHR37844">
    <property type="entry name" value="SER/THR PROTEIN PHOSPHATASE SUPERFAMILY (AFU_ORTHOLOGUE AFUA_1G14840)"/>
    <property type="match status" value="1"/>
</dbReference>
<protein>
    <recommendedName>
        <fullName evidence="1">Calcineurin-like phosphoesterase domain-containing protein</fullName>
    </recommendedName>
</protein>
<dbReference type="EMBL" id="ML119142">
    <property type="protein sequence ID" value="RPB10592.1"/>
    <property type="molecule type" value="Genomic_DNA"/>
</dbReference>
<accession>A0A3N4KMQ1</accession>